<evidence type="ECO:0000313" key="2">
    <source>
        <dbReference type="EMBL" id="MPM85531.1"/>
    </source>
</evidence>
<accession>A0A645D8E8</accession>
<dbReference type="EMBL" id="VSSQ01033811">
    <property type="protein sequence ID" value="MPM85531.1"/>
    <property type="molecule type" value="Genomic_DNA"/>
</dbReference>
<comment type="caution">
    <text evidence="2">The sequence shown here is derived from an EMBL/GenBank/DDBJ whole genome shotgun (WGS) entry which is preliminary data.</text>
</comment>
<dbReference type="PANTHER" id="PTHR30576:SF0">
    <property type="entry name" value="UNDECAPRENYL-PHOSPHATE N-ACETYLGALACTOSAMINYL 1-PHOSPHATE TRANSFERASE-RELATED"/>
    <property type="match status" value="1"/>
</dbReference>
<dbReference type="GO" id="GO:0089702">
    <property type="term" value="F:undecaprenyl-phosphate glucose phosphotransferase activity"/>
    <property type="evidence" value="ECO:0007669"/>
    <property type="project" value="UniProtKB-EC"/>
</dbReference>
<feature type="domain" description="Bacterial sugar transferase" evidence="1">
    <location>
        <begin position="1"/>
        <end position="167"/>
    </location>
</feature>
<protein>
    <submittedName>
        <fullName evidence="2">UDP-glucose:undecaprenyl-phosphate glucose-1-phosphate transferase</fullName>
        <ecNumber evidence="2">2.7.8.31</ecNumber>
    </submittedName>
</protein>
<proteinExistence type="predicted"/>
<name>A0A645D8E8_9ZZZZ</name>
<dbReference type="EC" id="2.7.8.31" evidence="2"/>
<keyword evidence="2" id="KW-0808">Transferase</keyword>
<sequence length="175" mass="20428">MILISPFLLAIALIVKLSSPGPVIFKQKRVTKDEKIFTMYKFRSMRTDIPEGTAHWTEENDPRVTKIGRFLRRTSLDELPQLFNVIGGSMSLIGPRPERPELVARFNSEIPGYRMRHRAKAGISGWAQVNGWRGNTSLERRIEFDLYYIRNWNILFDLKIVLFTFFRGFVNENAY</sequence>
<gene>
    <name evidence="2" type="primary">wcaJ_11</name>
    <name evidence="2" type="ORF">SDC9_132612</name>
</gene>
<organism evidence="2">
    <name type="scientific">bioreactor metagenome</name>
    <dbReference type="NCBI Taxonomy" id="1076179"/>
    <lineage>
        <taxon>unclassified sequences</taxon>
        <taxon>metagenomes</taxon>
        <taxon>ecological metagenomes</taxon>
    </lineage>
</organism>
<evidence type="ECO:0000259" key="1">
    <source>
        <dbReference type="Pfam" id="PF02397"/>
    </source>
</evidence>
<dbReference type="InterPro" id="IPR003362">
    <property type="entry name" value="Bact_transf"/>
</dbReference>
<reference evidence="2" key="1">
    <citation type="submission" date="2019-08" db="EMBL/GenBank/DDBJ databases">
        <authorList>
            <person name="Kucharzyk K."/>
            <person name="Murdoch R.W."/>
            <person name="Higgins S."/>
            <person name="Loffler F."/>
        </authorList>
    </citation>
    <scope>NUCLEOTIDE SEQUENCE</scope>
</reference>
<dbReference type="PANTHER" id="PTHR30576">
    <property type="entry name" value="COLANIC BIOSYNTHESIS UDP-GLUCOSE LIPID CARRIER TRANSFERASE"/>
    <property type="match status" value="1"/>
</dbReference>
<dbReference type="AlphaFoldDB" id="A0A645D8E8"/>
<dbReference type="Pfam" id="PF02397">
    <property type="entry name" value="Bac_transf"/>
    <property type="match status" value="1"/>
</dbReference>